<organism evidence="2 3">
    <name type="scientific">Felis catus</name>
    <name type="common">Cat</name>
    <name type="synonym">Felis silvestris catus</name>
    <dbReference type="NCBI Taxonomy" id="9685"/>
    <lineage>
        <taxon>Eukaryota</taxon>
        <taxon>Metazoa</taxon>
        <taxon>Chordata</taxon>
        <taxon>Craniata</taxon>
        <taxon>Vertebrata</taxon>
        <taxon>Euteleostomi</taxon>
        <taxon>Mammalia</taxon>
        <taxon>Eutheria</taxon>
        <taxon>Laurasiatheria</taxon>
        <taxon>Carnivora</taxon>
        <taxon>Feliformia</taxon>
        <taxon>Felidae</taxon>
        <taxon>Felinae</taxon>
        <taxon>Felis</taxon>
    </lineage>
</organism>
<evidence type="ECO:0000313" key="3">
    <source>
        <dbReference type="Proteomes" id="UP000823872"/>
    </source>
</evidence>
<dbReference type="InterPro" id="IPR051085">
    <property type="entry name" value="MB_O-acyltransferase"/>
</dbReference>
<feature type="transmembrane region" description="Helical" evidence="1">
    <location>
        <begin position="71"/>
        <end position="90"/>
    </location>
</feature>
<evidence type="ECO:0000256" key="1">
    <source>
        <dbReference type="SAM" id="Phobius"/>
    </source>
</evidence>
<keyword evidence="1" id="KW-0472">Membrane</keyword>
<keyword evidence="1" id="KW-1133">Transmembrane helix</keyword>
<dbReference type="Proteomes" id="UP000823872">
    <property type="component" value="Chromosome F1"/>
</dbReference>
<reference evidence="2" key="2">
    <citation type="submission" date="2025-08" db="UniProtKB">
        <authorList>
            <consortium name="Ensembl"/>
        </authorList>
    </citation>
    <scope>IDENTIFICATION</scope>
    <source>
        <strain evidence="2">breed Abyssinian</strain>
    </source>
</reference>
<keyword evidence="1" id="KW-0812">Transmembrane</keyword>
<gene>
    <name evidence="2" type="primary">HHAT</name>
</gene>
<proteinExistence type="predicted"/>
<name>A0ABI7W839_FELCA</name>
<dbReference type="Ensembl" id="ENSFCTT00005010180.1">
    <property type="protein sequence ID" value="ENSFCTP00005006302.1"/>
    <property type="gene ID" value="ENSFCTG00005003786.1"/>
</dbReference>
<keyword evidence="3" id="KW-1185">Reference proteome</keyword>
<reference evidence="2" key="3">
    <citation type="submission" date="2025-09" db="UniProtKB">
        <authorList>
            <consortium name="Ensembl"/>
        </authorList>
    </citation>
    <scope>IDENTIFICATION</scope>
    <source>
        <strain evidence="2">breed Abyssinian</strain>
    </source>
</reference>
<accession>A0ABI7W839</accession>
<dbReference type="PANTHER" id="PTHR13285">
    <property type="entry name" value="ACYLTRANSFERASE"/>
    <property type="match status" value="1"/>
</dbReference>
<evidence type="ECO:0000313" key="2">
    <source>
        <dbReference type="Ensembl" id="ENSFCTP00005006302.1"/>
    </source>
</evidence>
<dbReference type="GeneTree" id="ENSGT00530000063629"/>
<reference evidence="2 3" key="1">
    <citation type="submission" date="2021-02" db="EMBL/GenBank/DDBJ databases">
        <title>Safari Cat Assemblies.</title>
        <authorList>
            <person name="Bredemeyer K.R."/>
            <person name="Murphy W.J."/>
        </authorList>
    </citation>
    <scope>NUCLEOTIDE SEQUENCE [LARGE SCALE GENOMIC DNA]</scope>
</reference>
<feature type="transmembrane region" description="Helical" evidence="1">
    <location>
        <begin position="38"/>
        <end position="59"/>
    </location>
</feature>
<sequence length="104" mass="11940">MEIEYLLWISHFLKTGTLLRLGSFGKIHFLSPQARRRFHAAFASCSTSMLILSNLVFLGGSQVGKIYWNRIFIQGWPYVTLSVLGFLYCYSHVGIAWSQTYLVD</sequence>
<dbReference type="PANTHER" id="PTHR13285:SF20">
    <property type="entry name" value="PROTEIN-CYSTEINE N-PALMITOYLTRANSFERASE HHAT"/>
    <property type="match status" value="1"/>
</dbReference>
<protein>
    <submittedName>
        <fullName evidence="2">Uncharacterized protein</fullName>
    </submittedName>
</protein>